<evidence type="ECO:0000313" key="5">
    <source>
        <dbReference type="Proteomes" id="UP000178797"/>
    </source>
</evidence>
<gene>
    <name evidence="4" type="ORF">A2W05_10515</name>
</gene>
<dbReference type="Pfam" id="PF12161">
    <property type="entry name" value="HsdM_N"/>
    <property type="match status" value="1"/>
</dbReference>
<evidence type="ECO:0000259" key="3">
    <source>
        <dbReference type="Pfam" id="PF12161"/>
    </source>
</evidence>
<comment type="similarity">
    <text evidence="1">Belongs to the N(4)/N(6)-methyltransferase family.</text>
</comment>
<dbReference type="Gene3D" id="1.20.1260.30">
    <property type="match status" value="1"/>
</dbReference>
<dbReference type="EMBL" id="MGDE01000108">
    <property type="protein sequence ID" value="OGL46027.1"/>
    <property type="molecule type" value="Genomic_DNA"/>
</dbReference>
<dbReference type="SUPFAM" id="SSF53335">
    <property type="entry name" value="S-adenosyl-L-methionine-dependent methyltransferases"/>
    <property type="match status" value="1"/>
</dbReference>
<proteinExistence type="inferred from homology"/>
<organism evidence="4 5">
    <name type="scientific">Candidatus Schekmanbacteria bacterium RBG_16_38_10</name>
    <dbReference type="NCBI Taxonomy" id="1817879"/>
    <lineage>
        <taxon>Bacteria</taxon>
        <taxon>Candidatus Schekmaniibacteriota</taxon>
    </lineage>
</organism>
<name>A0A1F7RYV9_9BACT</name>
<dbReference type="InterPro" id="IPR038333">
    <property type="entry name" value="T1MK-like_N_sf"/>
</dbReference>
<accession>A0A1F7RYV9</accession>
<keyword evidence="2" id="KW-0680">Restriction system</keyword>
<feature type="domain" description="N6 adenine-specific DNA methyltransferase N-terminal" evidence="3">
    <location>
        <begin position="8"/>
        <end position="62"/>
    </location>
</feature>
<sequence>MLDIKTLETWLWDGACSIRGAVDAPKFKDYILPLIFIKCISDVFEDELKRLSDEFGDEWEEQRLIKYLEFN</sequence>
<protein>
    <recommendedName>
        <fullName evidence="3">N6 adenine-specific DNA methyltransferase N-terminal domain-containing protein</fullName>
    </recommendedName>
</protein>
<dbReference type="GO" id="GO:0009307">
    <property type="term" value="P:DNA restriction-modification system"/>
    <property type="evidence" value="ECO:0007669"/>
    <property type="project" value="UniProtKB-KW"/>
</dbReference>
<evidence type="ECO:0000313" key="4">
    <source>
        <dbReference type="EMBL" id="OGL46027.1"/>
    </source>
</evidence>
<dbReference type="Proteomes" id="UP000178797">
    <property type="component" value="Unassembled WGS sequence"/>
</dbReference>
<dbReference type="InterPro" id="IPR022749">
    <property type="entry name" value="D12N6_MeTrfase_N"/>
</dbReference>
<dbReference type="InterPro" id="IPR029063">
    <property type="entry name" value="SAM-dependent_MTases_sf"/>
</dbReference>
<dbReference type="AlphaFoldDB" id="A0A1F7RYV9"/>
<evidence type="ECO:0000256" key="2">
    <source>
        <dbReference type="ARBA" id="ARBA00022747"/>
    </source>
</evidence>
<comment type="caution">
    <text evidence="4">The sequence shown here is derived from an EMBL/GenBank/DDBJ whole genome shotgun (WGS) entry which is preliminary data.</text>
</comment>
<evidence type="ECO:0000256" key="1">
    <source>
        <dbReference type="ARBA" id="ARBA00006594"/>
    </source>
</evidence>
<reference evidence="4 5" key="1">
    <citation type="journal article" date="2016" name="Nat. Commun.">
        <title>Thousands of microbial genomes shed light on interconnected biogeochemical processes in an aquifer system.</title>
        <authorList>
            <person name="Anantharaman K."/>
            <person name="Brown C.T."/>
            <person name="Hug L.A."/>
            <person name="Sharon I."/>
            <person name="Castelle C.J."/>
            <person name="Probst A.J."/>
            <person name="Thomas B.C."/>
            <person name="Singh A."/>
            <person name="Wilkins M.J."/>
            <person name="Karaoz U."/>
            <person name="Brodie E.L."/>
            <person name="Williams K.H."/>
            <person name="Hubbard S.S."/>
            <person name="Banfield J.F."/>
        </authorList>
    </citation>
    <scope>NUCLEOTIDE SEQUENCE [LARGE SCALE GENOMIC DNA]</scope>
</reference>